<sequence>MNTRETSENSTQVTDNNPPDAVPDMEAVAIAKARSREEKQKIFRERALKLALRPDTDDQEEDSLELIEFMLAHEHYAIEMAYVREVYPFKDITLVPCTPPFVLGIISVRGQVISVVDIKGFFDLPKKEITEGFRVIIVKNEDMEFGILADAVIGEIRLPAAKIQLDVPSLKGIRAQYVKGVTQERLIIMDVDKVLSDESIIVHEEVGN</sequence>
<dbReference type="InterPro" id="IPR036061">
    <property type="entry name" value="CheW-like_dom_sf"/>
</dbReference>
<dbReference type="PROSITE" id="PS50851">
    <property type="entry name" value="CHEW"/>
    <property type="match status" value="1"/>
</dbReference>
<dbReference type="PANTHER" id="PTHR22617:SF43">
    <property type="entry name" value="PROTEIN PILI"/>
    <property type="match status" value="1"/>
</dbReference>
<dbReference type="Pfam" id="PF01584">
    <property type="entry name" value="CheW"/>
    <property type="match status" value="1"/>
</dbReference>
<reference evidence="3" key="1">
    <citation type="submission" date="2020-07" db="EMBL/GenBank/DDBJ databases">
        <title>Huge and variable diversity of episymbiotic CPR bacteria and DPANN archaea in groundwater ecosystems.</title>
        <authorList>
            <person name="He C.Y."/>
            <person name="Keren R."/>
            <person name="Whittaker M."/>
            <person name="Farag I.F."/>
            <person name="Doudna J."/>
            <person name="Cate J.H.D."/>
            <person name="Banfield J.F."/>
        </authorList>
    </citation>
    <scope>NUCLEOTIDE SEQUENCE</scope>
    <source>
        <strain evidence="3">NC_groundwater_1664_Pr3_B-0.1um_52_9</strain>
    </source>
</reference>
<dbReference type="EMBL" id="JACRDE010000213">
    <property type="protein sequence ID" value="MBI5249378.1"/>
    <property type="molecule type" value="Genomic_DNA"/>
</dbReference>
<gene>
    <name evidence="3" type="ORF">HY912_07780</name>
</gene>
<dbReference type="GO" id="GO:0006935">
    <property type="term" value="P:chemotaxis"/>
    <property type="evidence" value="ECO:0007669"/>
    <property type="project" value="InterPro"/>
</dbReference>
<dbReference type="SMART" id="SM00260">
    <property type="entry name" value="CheW"/>
    <property type="match status" value="1"/>
</dbReference>
<feature type="domain" description="CheW-like" evidence="2">
    <location>
        <begin position="63"/>
        <end position="200"/>
    </location>
</feature>
<dbReference type="Gene3D" id="2.40.50.180">
    <property type="entry name" value="CheA-289, Domain 4"/>
    <property type="match status" value="1"/>
</dbReference>
<dbReference type="SUPFAM" id="SSF50341">
    <property type="entry name" value="CheW-like"/>
    <property type="match status" value="1"/>
</dbReference>
<organism evidence="3 4">
    <name type="scientific">Desulfomonile tiedjei</name>
    <dbReference type="NCBI Taxonomy" id="2358"/>
    <lineage>
        <taxon>Bacteria</taxon>
        <taxon>Pseudomonadati</taxon>
        <taxon>Thermodesulfobacteriota</taxon>
        <taxon>Desulfomonilia</taxon>
        <taxon>Desulfomonilales</taxon>
        <taxon>Desulfomonilaceae</taxon>
        <taxon>Desulfomonile</taxon>
    </lineage>
</organism>
<dbReference type="Gene3D" id="2.30.30.40">
    <property type="entry name" value="SH3 Domains"/>
    <property type="match status" value="1"/>
</dbReference>
<protein>
    <submittedName>
        <fullName evidence="3">Purine-binding chemotaxis protein CheW</fullName>
    </submittedName>
</protein>
<dbReference type="InterPro" id="IPR002545">
    <property type="entry name" value="CheW-lke_dom"/>
</dbReference>
<evidence type="ECO:0000259" key="2">
    <source>
        <dbReference type="PROSITE" id="PS50851"/>
    </source>
</evidence>
<dbReference type="Proteomes" id="UP000807825">
    <property type="component" value="Unassembled WGS sequence"/>
</dbReference>
<dbReference type="GO" id="GO:0007165">
    <property type="term" value="P:signal transduction"/>
    <property type="evidence" value="ECO:0007669"/>
    <property type="project" value="InterPro"/>
</dbReference>
<dbReference type="PANTHER" id="PTHR22617">
    <property type="entry name" value="CHEMOTAXIS SENSOR HISTIDINE KINASE-RELATED"/>
    <property type="match status" value="1"/>
</dbReference>
<evidence type="ECO:0000313" key="4">
    <source>
        <dbReference type="Proteomes" id="UP000807825"/>
    </source>
</evidence>
<feature type="region of interest" description="Disordered" evidence="1">
    <location>
        <begin position="1"/>
        <end position="23"/>
    </location>
</feature>
<accession>A0A9D6V271</accession>
<evidence type="ECO:0000256" key="1">
    <source>
        <dbReference type="SAM" id="MobiDB-lite"/>
    </source>
</evidence>
<evidence type="ECO:0000313" key="3">
    <source>
        <dbReference type="EMBL" id="MBI5249378.1"/>
    </source>
</evidence>
<proteinExistence type="predicted"/>
<dbReference type="GO" id="GO:0005829">
    <property type="term" value="C:cytosol"/>
    <property type="evidence" value="ECO:0007669"/>
    <property type="project" value="TreeGrafter"/>
</dbReference>
<name>A0A9D6V271_9BACT</name>
<dbReference type="InterPro" id="IPR039315">
    <property type="entry name" value="CheW"/>
</dbReference>
<dbReference type="AlphaFoldDB" id="A0A9D6V271"/>
<feature type="compositionally biased region" description="Polar residues" evidence="1">
    <location>
        <begin position="1"/>
        <end position="17"/>
    </location>
</feature>
<comment type="caution">
    <text evidence="3">The sequence shown here is derived from an EMBL/GenBank/DDBJ whole genome shotgun (WGS) entry which is preliminary data.</text>
</comment>